<keyword evidence="5" id="KW-1185">Reference proteome</keyword>
<dbReference type="InterPro" id="IPR028098">
    <property type="entry name" value="Glyco_trans_4-like_N"/>
</dbReference>
<organism evidence="4 6">
    <name type="scientific">Neisseria zoodegmatis</name>
    <dbReference type="NCBI Taxonomy" id="326523"/>
    <lineage>
        <taxon>Bacteria</taxon>
        <taxon>Pseudomonadati</taxon>
        <taxon>Pseudomonadota</taxon>
        <taxon>Betaproteobacteria</taxon>
        <taxon>Neisseriales</taxon>
        <taxon>Neisseriaceae</taxon>
        <taxon>Neisseria</taxon>
    </lineage>
</organism>
<sequence>MHVLIIPSWYPSSPTDINGIFFRQQAHALQRAGLKVGVIAPVFRSLRGEPASIVTGGYGQRYHLDEGIPTYLHKSMYFFPHTRLDRLRWLNAGMRLFRRYVRENGLPDILHAHSMNHAGILAHKIHQTTGIPYVLTEHSSALALNRTRKWQRKGMRESAKQCAARIAVSHDFCRLLEKEYSGLNWQYIPNILPAKFFQSFHLDGKPKNQDFTFCSVANLKRNKGFDILLPAFADALKKHPNLKLKIGGSGLFEAQLHKMTEELGIGHAVTFLGKLQNEEVLDLMRSSDAFVLSSRYETFGVVFIEALSQGLPVVATRCGGPNALITPEKGLLVPTENQEALAEALVSLYENRHRYDPEALRKSCLEEFGEQSVVRQIIEQYRRVLNHTQTE</sequence>
<reference evidence="3 5" key="1">
    <citation type="submission" date="2017-01" db="EMBL/GenBank/DDBJ databases">
        <authorList>
            <person name="Wolfgang W.J."/>
            <person name="Cole J."/>
            <person name="Wroblewski D."/>
            <person name="Mcginnis J."/>
            <person name="Musser K.A."/>
        </authorList>
    </citation>
    <scope>NUCLEOTIDE SEQUENCE [LARGE SCALE GENOMIC DNA]</scope>
    <source>
        <strain evidence="3 5">DSM 21643</strain>
    </source>
</reference>
<dbReference type="Proteomes" id="UP000215033">
    <property type="component" value="Chromosome 1"/>
</dbReference>
<evidence type="ECO:0000313" key="4">
    <source>
        <dbReference type="EMBL" id="SNU78617.1"/>
    </source>
</evidence>
<dbReference type="GO" id="GO:0043750">
    <property type="term" value="F:phosphatidylinositol alpha-mannosyltransferase activity"/>
    <property type="evidence" value="ECO:0007669"/>
    <property type="project" value="UniProtKB-EC"/>
</dbReference>
<evidence type="ECO:0000313" key="6">
    <source>
        <dbReference type="Proteomes" id="UP000215033"/>
    </source>
</evidence>
<dbReference type="EMBL" id="LT906434">
    <property type="protein sequence ID" value="SNU78617.1"/>
    <property type="molecule type" value="Genomic_DNA"/>
</dbReference>
<evidence type="ECO:0000259" key="2">
    <source>
        <dbReference type="Pfam" id="PF13439"/>
    </source>
</evidence>
<proteinExistence type="predicted"/>
<dbReference type="Proteomes" id="UP000193466">
    <property type="component" value="Unassembled WGS sequence"/>
</dbReference>
<dbReference type="EC" id="2.4.1.345" evidence="4"/>
<protein>
    <submittedName>
        <fullName evidence="4">Glycosyl transferase</fullName>
        <ecNumber evidence="4">2.4.1.345</ecNumber>
    </submittedName>
</protein>
<feature type="domain" description="Glycosyl transferase family 1" evidence="1">
    <location>
        <begin position="207"/>
        <end position="353"/>
    </location>
</feature>
<feature type="domain" description="Glycosyltransferase subfamily 4-like N-terminal" evidence="2">
    <location>
        <begin position="23"/>
        <end position="181"/>
    </location>
</feature>
<gene>
    <name evidence="4" type="primary">pimA</name>
    <name evidence="3" type="ORF">BWD10_09790</name>
    <name evidence="4" type="ORF">SAMEA4504057_00088</name>
</gene>
<accession>A0AB38DMH6</accession>
<dbReference type="Pfam" id="PF13439">
    <property type="entry name" value="Glyco_transf_4"/>
    <property type="match status" value="1"/>
</dbReference>
<evidence type="ECO:0000313" key="5">
    <source>
        <dbReference type="Proteomes" id="UP000193466"/>
    </source>
</evidence>
<dbReference type="InterPro" id="IPR001296">
    <property type="entry name" value="Glyco_trans_1"/>
</dbReference>
<evidence type="ECO:0000259" key="1">
    <source>
        <dbReference type="Pfam" id="PF00534"/>
    </source>
</evidence>
<dbReference type="Gene3D" id="3.40.50.2000">
    <property type="entry name" value="Glycogen Phosphorylase B"/>
    <property type="match status" value="2"/>
</dbReference>
<reference evidence="4 6" key="2">
    <citation type="submission" date="2017-06" db="EMBL/GenBank/DDBJ databases">
        <authorList>
            <consortium name="Pathogen Informatics"/>
        </authorList>
    </citation>
    <scope>NUCLEOTIDE SEQUENCE [LARGE SCALE GENOMIC DNA]</scope>
    <source>
        <strain evidence="4 6">NCTC12230</strain>
    </source>
</reference>
<dbReference type="SUPFAM" id="SSF53756">
    <property type="entry name" value="UDP-Glycosyltransferase/glycogen phosphorylase"/>
    <property type="match status" value="1"/>
</dbReference>
<name>A0AB38DMH6_9NEIS</name>
<dbReference type="PANTHER" id="PTHR45947">
    <property type="entry name" value="SULFOQUINOVOSYL TRANSFERASE SQD2"/>
    <property type="match status" value="1"/>
</dbReference>
<dbReference type="KEGG" id="nzo:SAMEA4504057_0088"/>
<dbReference type="Pfam" id="PF00534">
    <property type="entry name" value="Glycos_transf_1"/>
    <property type="match status" value="1"/>
</dbReference>
<keyword evidence="4" id="KW-0808">Transferase</keyword>
<dbReference type="RefSeq" id="WP_085364166.1">
    <property type="nucleotide sequence ID" value="NZ_LT906434.1"/>
</dbReference>
<dbReference type="EMBL" id="MTBM01000014">
    <property type="protein sequence ID" value="OSI09383.1"/>
    <property type="molecule type" value="Genomic_DNA"/>
</dbReference>
<dbReference type="AlphaFoldDB" id="A0AB38DMH6"/>
<dbReference type="InterPro" id="IPR050194">
    <property type="entry name" value="Glycosyltransferase_grp1"/>
</dbReference>
<dbReference type="PANTHER" id="PTHR45947:SF3">
    <property type="entry name" value="SULFOQUINOVOSYL TRANSFERASE SQD2"/>
    <property type="match status" value="1"/>
</dbReference>
<keyword evidence="4" id="KW-0328">Glycosyltransferase</keyword>
<evidence type="ECO:0000313" key="3">
    <source>
        <dbReference type="EMBL" id="OSI09383.1"/>
    </source>
</evidence>